<organism evidence="2 3">
    <name type="scientific">Lichtheimia ornata</name>
    <dbReference type="NCBI Taxonomy" id="688661"/>
    <lineage>
        <taxon>Eukaryota</taxon>
        <taxon>Fungi</taxon>
        <taxon>Fungi incertae sedis</taxon>
        <taxon>Mucoromycota</taxon>
        <taxon>Mucoromycotina</taxon>
        <taxon>Mucoromycetes</taxon>
        <taxon>Mucorales</taxon>
        <taxon>Lichtheimiaceae</taxon>
        <taxon>Lichtheimia</taxon>
    </lineage>
</organism>
<gene>
    <name evidence="2" type="ORF">O0I10_013261</name>
</gene>
<feature type="region of interest" description="Disordered" evidence="1">
    <location>
        <begin position="1"/>
        <end position="94"/>
    </location>
</feature>
<protein>
    <submittedName>
        <fullName evidence="2">Uncharacterized protein</fullName>
    </submittedName>
</protein>
<dbReference type="GeneID" id="83220517"/>
<dbReference type="RefSeq" id="XP_058336171.1">
    <property type="nucleotide sequence ID" value="XM_058493062.1"/>
</dbReference>
<sequence length="94" mass="10111">MFFGGRQNDTKNATKNRNQVNHNKGHSGGDRGRGRGHRGGGRGGGRGGRANSNQYNDRQHSQSPIPNADVGGIMSNAQRAERFGTTDKTALYSQ</sequence>
<evidence type="ECO:0000313" key="3">
    <source>
        <dbReference type="Proteomes" id="UP001234581"/>
    </source>
</evidence>
<feature type="compositionally biased region" description="Polar residues" evidence="1">
    <location>
        <begin position="50"/>
        <end position="65"/>
    </location>
</feature>
<dbReference type="Proteomes" id="UP001234581">
    <property type="component" value="Unassembled WGS sequence"/>
</dbReference>
<dbReference type="AlphaFoldDB" id="A0AAD7UQQ0"/>
<dbReference type="EMBL" id="JARTCD010000376">
    <property type="protein sequence ID" value="KAJ8651256.1"/>
    <property type="molecule type" value="Genomic_DNA"/>
</dbReference>
<feature type="compositionally biased region" description="Polar residues" evidence="1">
    <location>
        <begin position="10"/>
        <end position="22"/>
    </location>
</feature>
<accession>A0AAD7UQQ0</accession>
<feature type="non-terminal residue" evidence="2">
    <location>
        <position position="94"/>
    </location>
</feature>
<comment type="caution">
    <text evidence="2">The sequence shown here is derived from an EMBL/GenBank/DDBJ whole genome shotgun (WGS) entry which is preliminary data.</text>
</comment>
<evidence type="ECO:0000256" key="1">
    <source>
        <dbReference type="SAM" id="MobiDB-lite"/>
    </source>
</evidence>
<proteinExistence type="predicted"/>
<name>A0AAD7UQQ0_9FUNG</name>
<keyword evidence="3" id="KW-1185">Reference proteome</keyword>
<evidence type="ECO:0000313" key="2">
    <source>
        <dbReference type="EMBL" id="KAJ8651256.1"/>
    </source>
</evidence>
<reference evidence="2 3" key="1">
    <citation type="submission" date="2023-03" db="EMBL/GenBank/DDBJ databases">
        <title>Genome sequence of Lichtheimia ornata CBS 291.66.</title>
        <authorList>
            <person name="Mohabir J.T."/>
            <person name="Shea T.P."/>
            <person name="Kurbessoian T."/>
            <person name="Berby B."/>
            <person name="Fontaine J."/>
            <person name="Livny J."/>
            <person name="Gnirke A."/>
            <person name="Stajich J.E."/>
            <person name="Cuomo C.A."/>
        </authorList>
    </citation>
    <scope>NUCLEOTIDE SEQUENCE [LARGE SCALE GENOMIC DNA]</scope>
    <source>
        <strain evidence="2">CBS 291.66</strain>
    </source>
</reference>